<name>A0A9Q1H293_HOLLE</name>
<organism evidence="5 6">
    <name type="scientific">Holothuria leucospilota</name>
    <name type="common">Black long sea cucumber</name>
    <name type="synonym">Mertensiothuria leucospilota</name>
    <dbReference type="NCBI Taxonomy" id="206669"/>
    <lineage>
        <taxon>Eukaryota</taxon>
        <taxon>Metazoa</taxon>
        <taxon>Echinodermata</taxon>
        <taxon>Eleutherozoa</taxon>
        <taxon>Echinozoa</taxon>
        <taxon>Holothuroidea</taxon>
        <taxon>Aspidochirotacea</taxon>
        <taxon>Aspidochirotida</taxon>
        <taxon>Holothuriidae</taxon>
        <taxon>Holothuria</taxon>
    </lineage>
</organism>
<proteinExistence type="inferred from homology"/>
<comment type="similarity">
    <text evidence="1">Belongs to the acetyltransferase family.</text>
</comment>
<dbReference type="PANTHER" id="PTHR10545">
    <property type="entry name" value="DIAMINE N-ACETYLTRANSFERASE"/>
    <property type="match status" value="1"/>
</dbReference>
<dbReference type="GO" id="GO:0008080">
    <property type="term" value="F:N-acetyltransferase activity"/>
    <property type="evidence" value="ECO:0007669"/>
    <property type="project" value="TreeGrafter"/>
</dbReference>
<evidence type="ECO:0000256" key="2">
    <source>
        <dbReference type="ARBA" id="ARBA00022679"/>
    </source>
</evidence>
<dbReference type="AlphaFoldDB" id="A0A9Q1H293"/>
<evidence type="ECO:0000313" key="5">
    <source>
        <dbReference type="EMBL" id="KAJ8030824.1"/>
    </source>
</evidence>
<protein>
    <submittedName>
        <fullName evidence="5">Diamine acetyltransferase 1</fullName>
    </submittedName>
</protein>
<dbReference type="CDD" id="cd04301">
    <property type="entry name" value="NAT_SF"/>
    <property type="match status" value="1"/>
</dbReference>
<dbReference type="InterPro" id="IPR000182">
    <property type="entry name" value="GNAT_dom"/>
</dbReference>
<dbReference type="PROSITE" id="PS51186">
    <property type="entry name" value="GNAT"/>
    <property type="match status" value="1"/>
</dbReference>
<evidence type="ECO:0000259" key="4">
    <source>
        <dbReference type="PROSITE" id="PS51186"/>
    </source>
</evidence>
<keyword evidence="3" id="KW-0012">Acyltransferase</keyword>
<feature type="domain" description="N-acetyltransferase" evidence="4">
    <location>
        <begin position="17"/>
        <end position="176"/>
    </location>
</feature>
<dbReference type="InterPro" id="IPR016181">
    <property type="entry name" value="Acyl_CoA_acyltransferase"/>
</dbReference>
<sequence>MEIHRSEVRATNEMNKYSIRIAQPEDVEDLIRMAKELVTYGHPSNTVLTNKRELEEYISTWVYCIVLEHINTEKSRETVGYALWTHGFSTSEGKLAQLGSLYIFPEHRGRGLGYTLLQWVAKLSSSQGCNQLRVTVQRKNKLAKSFYEKAKVVNMTESHQRELYGMDDRYFAILATSTPVIPCSSKL</sequence>
<dbReference type="EMBL" id="JAIZAY010000013">
    <property type="protein sequence ID" value="KAJ8030824.1"/>
    <property type="molecule type" value="Genomic_DNA"/>
</dbReference>
<dbReference type="InterPro" id="IPR051016">
    <property type="entry name" value="Diverse_Substrate_AcTransf"/>
</dbReference>
<reference evidence="5" key="1">
    <citation type="submission" date="2021-10" db="EMBL/GenBank/DDBJ databases">
        <title>Tropical sea cucumber genome reveals ecological adaptation and Cuvierian tubules defense mechanism.</title>
        <authorList>
            <person name="Chen T."/>
        </authorList>
    </citation>
    <scope>NUCLEOTIDE SEQUENCE</scope>
    <source>
        <strain evidence="5">Nanhai2018</strain>
        <tissue evidence="5">Muscle</tissue>
    </source>
</reference>
<accession>A0A9Q1H293</accession>
<comment type="caution">
    <text evidence="5">The sequence shown here is derived from an EMBL/GenBank/DDBJ whole genome shotgun (WGS) entry which is preliminary data.</text>
</comment>
<evidence type="ECO:0000256" key="1">
    <source>
        <dbReference type="ARBA" id="ARBA00008694"/>
    </source>
</evidence>
<dbReference type="Pfam" id="PF00583">
    <property type="entry name" value="Acetyltransf_1"/>
    <property type="match status" value="1"/>
</dbReference>
<evidence type="ECO:0000256" key="3">
    <source>
        <dbReference type="ARBA" id="ARBA00023315"/>
    </source>
</evidence>
<dbReference type="PANTHER" id="PTHR10545:SF29">
    <property type="entry name" value="GH14572P-RELATED"/>
    <property type="match status" value="1"/>
</dbReference>
<dbReference type="Gene3D" id="3.40.630.30">
    <property type="match status" value="1"/>
</dbReference>
<keyword evidence="6" id="KW-1185">Reference proteome</keyword>
<dbReference type="OrthoDB" id="7305308at2759"/>
<gene>
    <name evidence="5" type="ORF">HOLleu_27351</name>
</gene>
<evidence type="ECO:0000313" key="6">
    <source>
        <dbReference type="Proteomes" id="UP001152320"/>
    </source>
</evidence>
<keyword evidence="2" id="KW-0808">Transferase</keyword>
<dbReference type="SUPFAM" id="SSF55729">
    <property type="entry name" value="Acyl-CoA N-acyltransferases (Nat)"/>
    <property type="match status" value="1"/>
</dbReference>
<dbReference type="Proteomes" id="UP001152320">
    <property type="component" value="Chromosome 13"/>
</dbReference>